<reference evidence="2 3" key="1">
    <citation type="journal article" date="2019" name="Emerg. Microbes Infect.">
        <title>Comprehensive subspecies identification of 175 nontuberculous mycobacteria species based on 7547 genomic profiles.</title>
        <authorList>
            <person name="Matsumoto Y."/>
            <person name="Kinjo T."/>
            <person name="Motooka D."/>
            <person name="Nabeya D."/>
            <person name="Jung N."/>
            <person name="Uechi K."/>
            <person name="Horii T."/>
            <person name="Iida T."/>
            <person name="Fujita J."/>
            <person name="Nakamura S."/>
        </authorList>
    </citation>
    <scope>NUCLEOTIDE SEQUENCE [LARGE SCALE GENOMIC DNA]</scope>
    <source>
        <strain evidence="2 3">JCM 13573</strain>
    </source>
</reference>
<sequence>MAGAAGDCSPEASSRLAAGRTQIAVGERRNWAVVHRIRAVVVAGRRNREAGAAGSPKGCDFRPGDLPNDDLDTLVAGSLPRPNLLVVR</sequence>
<feature type="region of interest" description="Disordered" evidence="1">
    <location>
        <begin position="1"/>
        <end position="20"/>
    </location>
</feature>
<keyword evidence="3" id="KW-1185">Reference proteome</keyword>
<evidence type="ECO:0000313" key="3">
    <source>
        <dbReference type="Proteomes" id="UP000465306"/>
    </source>
</evidence>
<gene>
    <name evidence="2" type="ORF">MKUB_19810</name>
</gene>
<feature type="region of interest" description="Disordered" evidence="1">
    <location>
        <begin position="47"/>
        <end position="66"/>
    </location>
</feature>
<evidence type="ECO:0000256" key="1">
    <source>
        <dbReference type="SAM" id="MobiDB-lite"/>
    </source>
</evidence>
<evidence type="ECO:0008006" key="4">
    <source>
        <dbReference type="Google" id="ProtNLM"/>
    </source>
</evidence>
<comment type="caution">
    <text evidence="2">The sequence shown here is derived from an EMBL/GenBank/DDBJ whole genome shotgun (WGS) entry which is preliminary data.</text>
</comment>
<evidence type="ECO:0000313" key="2">
    <source>
        <dbReference type="EMBL" id="GFG64491.1"/>
    </source>
</evidence>
<name>A0ABQ1BL96_9MYCO</name>
<accession>A0ABQ1BL96</accession>
<protein>
    <recommendedName>
        <fullName evidence="4">Transposase</fullName>
    </recommendedName>
</protein>
<proteinExistence type="predicted"/>
<organism evidence="2 3">
    <name type="scientific">Mycobacterium kubicae</name>
    <dbReference type="NCBI Taxonomy" id="120959"/>
    <lineage>
        <taxon>Bacteria</taxon>
        <taxon>Bacillati</taxon>
        <taxon>Actinomycetota</taxon>
        <taxon>Actinomycetes</taxon>
        <taxon>Mycobacteriales</taxon>
        <taxon>Mycobacteriaceae</taxon>
        <taxon>Mycobacterium</taxon>
        <taxon>Mycobacterium simiae complex</taxon>
    </lineage>
</organism>
<dbReference type="Proteomes" id="UP000465306">
    <property type="component" value="Unassembled WGS sequence"/>
</dbReference>
<dbReference type="EMBL" id="BLKU01000003">
    <property type="protein sequence ID" value="GFG64491.1"/>
    <property type="molecule type" value="Genomic_DNA"/>
</dbReference>